<proteinExistence type="predicted"/>
<reference evidence="1" key="1">
    <citation type="journal article" date="2015" name="Nature">
        <title>Complex archaea that bridge the gap between prokaryotes and eukaryotes.</title>
        <authorList>
            <person name="Spang A."/>
            <person name="Saw J.H."/>
            <person name="Jorgensen S.L."/>
            <person name="Zaremba-Niedzwiedzka K."/>
            <person name="Martijn J."/>
            <person name="Lind A.E."/>
            <person name="van Eijk R."/>
            <person name="Schleper C."/>
            <person name="Guy L."/>
            <person name="Ettema T.J."/>
        </authorList>
    </citation>
    <scope>NUCLEOTIDE SEQUENCE</scope>
</reference>
<evidence type="ECO:0000313" key="1">
    <source>
        <dbReference type="EMBL" id="KKM19052.1"/>
    </source>
</evidence>
<comment type="caution">
    <text evidence="1">The sequence shown here is derived from an EMBL/GenBank/DDBJ whole genome shotgun (WGS) entry which is preliminary data.</text>
</comment>
<accession>A0A0F9HV99</accession>
<organism evidence="1">
    <name type="scientific">marine sediment metagenome</name>
    <dbReference type="NCBI Taxonomy" id="412755"/>
    <lineage>
        <taxon>unclassified sequences</taxon>
        <taxon>metagenomes</taxon>
        <taxon>ecological metagenomes</taxon>
    </lineage>
</organism>
<dbReference type="AlphaFoldDB" id="A0A0F9HV99"/>
<evidence type="ECO:0008006" key="2">
    <source>
        <dbReference type="Google" id="ProtNLM"/>
    </source>
</evidence>
<name>A0A0F9HV99_9ZZZZ</name>
<feature type="non-terminal residue" evidence="1">
    <location>
        <position position="147"/>
    </location>
</feature>
<gene>
    <name evidence="1" type="ORF">LCGC14_1659540</name>
</gene>
<sequence length="147" mass="16480">MNERSPAETTAFEISDSVTSYGADDAWDYQGKKVVEVPIGYGHDTQTGKPTLLETFFWLTKTYSNRFGAKFAKGVQYVGLWGDQVIGPGVTYLDQNGKVRTMKYNSIFPDLLADIGHEFLVDSQGNVLDQSFIKFVPVSELTMKQYD</sequence>
<dbReference type="EMBL" id="LAZR01014078">
    <property type="protein sequence ID" value="KKM19052.1"/>
    <property type="molecule type" value="Genomic_DNA"/>
</dbReference>
<protein>
    <recommendedName>
        <fullName evidence="2">WG repeat-containing protein</fullName>
    </recommendedName>
</protein>